<sequence length="279" mass="31554">MSEHIRDEWQIGSLDVDEYLARISHPRVEPSSAALRSLHEAHVRTIPFENVDAVLGAHPGLDLPVIADKLVRRRRGGYCFEHALLFAAVLENLGFDVQRRMARTQPHRPGYRTHMMLRVRVDGEDHLADVGFGAGMLRPMPLRDGVVVDQAGWKHRLVRDGALWTLEKEGAGGWEALHSSDEMPQHLTDYLVANHFIATHPKSPFSRKLVVMRLDHGISRRLVGDELTVEHADGHVTTTRITPTQLDDTLRQLDVVLTPEELAALQRHQESTLDQLDFE</sequence>
<proteinExistence type="inferred from homology"/>
<organism evidence="3 4">
    <name type="scientific">Saccharopolyspora thermophila</name>
    <dbReference type="NCBI Taxonomy" id="89367"/>
    <lineage>
        <taxon>Bacteria</taxon>
        <taxon>Bacillati</taxon>
        <taxon>Actinomycetota</taxon>
        <taxon>Actinomycetes</taxon>
        <taxon>Pseudonocardiales</taxon>
        <taxon>Pseudonocardiaceae</taxon>
        <taxon>Saccharopolyspora</taxon>
    </lineage>
</organism>
<gene>
    <name evidence="3" type="primary">nat</name>
    <name evidence="2" type="ORF">GCM10009545_39550</name>
    <name evidence="3" type="ORF">GCM10011581_17930</name>
</gene>
<reference evidence="3 4" key="1">
    <citation type="journal article" date="2014" name="Int. J. Syst. Evol. Microbiol.">
        <title>Complete genome sequence of Corynebacterium casei LMG S-19264T (=DSM 44701T), isolated from a smear-ripened cheese.</title>
        <authorList>
            <consortium name="US DOE Joint Genome Institute (JGI-PGF)"/>
            <person name="Walter F."/>
            <person name="Albersmeier A."/>
            <person name="Kalinowski J."/>
            <person name="Ruckert C."/>
        </authorList>
    </citation>
    <scope>NUCLEOTIDE SEQUENCE [LARGE SCALE GENOMIC DNA]</scope>
    <source>
        <strain evidence="3 4">CGMCC 4.7206</strain>
    </source>
</reference>
<dbReference type="Gene3D" id="3.30.2140.10">
    <property type="entry name" value="Arylamine N-acetyltransferase"/>
    <property type="match status" value="1"/>
</dbReference>
<evidence type="ECO:0000256" key="1">
    <source>
        <dbReference type="ARBA" id="ARBA00006547"/>
    </source>
</evidence>
<dbReference type="PANTHER" id="PTHR11786:SF0">
    <property type="entry name" value="ARYLAMINE N-ACETYLTRANSFERASE 4-RELATED"/>
    <property type="match status" value="1"/>
</dbReference>
<dbReference type="AlphaFoldDB" id="A0A917JSY7"/>
<dbReference type="PANTHER" id="PTHR11786">
    <property type="entry name" value="N-HYDROXYARYLAMINE O-ACETYLTRANSFERASE"/>
    <property type="match status" value="1"/>
</dbReference>
<dbReference type="Proteomes" id="UP000597989">
    <property type="component" value="Unassembled WGS sequence"/>
</dbReference>
<reference evidence="2 5" key="2">
    <citation type="journal article" date="2019" name="Int. J. Syst. Evol. Microbiol.">
        <title>The Global Catalogue of Microorganisms (GCM) 10K type strain sequencing project: providing services to taxonomists for standard genome sequencing and annotation.</title>
        <authorList>
            <consortium name="The Broad Institute Genomics Platform"/>
            <consortium name="The Broad Institute Genome Sequencing Center for Infectious Disease"/>
            <person name="Wu L."/>
            <person name="Ma J."/>
        </authorList>
    </citation>
    <scope>NUCLEOTIDE SEQUENCE [LARGE SCALE GENOMIC DNA]</scope>
    <source>
        <strain evidence="2 5">JCM 10664</strain>
    </source>
</reference>
<reference evidence="2" key="4">
    <citation type="submission" date="2023-12" db="EMBL/GenBank/DDBJ databases">
        <authorList>
            <person name="Sun Q."/>
            <person name="Inoue M."/>
        </authorList>
    </citation>
    <scope>NUCLEOTIDE SEQUENCE</scope>
    <source>
        <strain evidence="2">JCM 10664</strain>
    </source>
</reference>
<reference evidence="3" key="3">
    <citation type="submission" date="2020-09" db="EMBL/GenBank/DDBJ databases">
        <authorList>
            <person name="Sun Q."/>
            <person name="Zhou Y."/>
        </authorList>
    </citation>
    <scope>NUCLEOTIDE SEQUENCE</scope>
    <source>
        <strain evidence="3">CGMCC 4.7206</strain>
    </source>
</reference>
<dbReference type="EMBL" id="BMMT01000004">
    <property type="protein sequence ID" value="GGI80960.1"/>
    <property type="molecule type" value="Genomic_DNA"/>
</dbReference>
<name>A0A917JSY7_9PSEU</name>
<dbReference type="InterPro" id="IPR038765">
    <property type="entry name" value="Papain-like_cys_pep_sf"/>
</dbReference>
<dbReference type="EMBL" id="BAAAHC010000015">
    <property type="protein sequence ID" value="GAA0533090.1"/>
    <property type="molecule type" value="Genomic_DNA"/>
</dbReference>
<evidence type="ECO:0000313" key="2">
    <source>
        <dbReference type="EMBL" id="GAA0533090.1"/>
    </source>
</evidence>
<protein>
    <submittedName>
        <fullName evidence="3">Arylamine N-acetyltransferase</fullName>
    </submittedName>
</protein>
<evidence type="ECO:0000313" key="5">
    <source>
        <dbReference type="Proteomes" id="UP001500220"/>
    </source>
</evidence>
<dbReference type="Gene3D" id="2.40.128.150">
    <property type="entry name" value="Cysteine proteinases"/>
    <property type="match status" value="1"/>
</dbReference>
<keyword evidence="5" id="KW-1185">Reference proteome</keyword>
<dbReference type="SUPFAM" id="SSF54001">
    <property type="entry name" value="Cysteine proteinases"/>
    <property type="match status" value="1"/>
</dbReference>
<evidence type="ECO:0000313" key="3">
    <source>
        <dbReference type="EMBL" id="GGI80960.1"/>
    </source>
</evidence>
<comment type="similarity">
    <text evidence="1">Belongs to the arylamine N-acetyltransferase family.</text>
</comment>
<evidence type="ECO:0000313" key="4">
    <source>
        <dbReference type="Proteomes" id="UP000597989"/>
    </source>
</evidence>
<dbReference type="InterPro" id="IPR001447">
    <property type="entry name" value="Arylamine_N-AcTrfase"/>
</dbReference>
<dbReference type="Proteomes" id="UP001500220">
    <property type="component" value="Unassembled WGS sequence"/>
</dbReference>
<dbReference type="Pfam" id="PF00797">
    <property type="entry name" value="Acetyltransf_2"/>
    <property type="match status" value="1"/>
</dbReference>
<dbReference type="RefSeq" id="WP_188986811.1">
    <property type="nucleotide sequence ID" value="NZ_BAAAHC010000015.1"/>
</dbReference>
<dbReference type="GO" id="GO:0016407">
    <property type="term" value="F:acetyltransferase activity"/>
    <property type="evidence" value="ECO:0007669"/>
    <property type="project" value="InterPro"/>
</dbReference>
<accession>A0A917JSY7</accession>
<comment type="caution">
    <text evidence="3">The sequence shown here is derived from an EMBL/GenBank/DDBJ whole genome shotgun (WGS) entry which is preliminary data.</text>
</comment>